<feature type="region of interest" description="Disordered" evidence="1">
    <location>
        <begin position="337"/>
        <end position="594"/>
    </location>
</feature>
<feature type="compositionally biased region" description="Polar residues" evidence="1">
    <location>
        <begin position="231"/>
        <end position="247"/>
    </location>
</feature>
<comment type="caution">
    <text evidence="2">The sequence shown here is derived from an EMBL/GenBank/DDBJ whole genome shotgun (WGS) entry which is preliminary data.</text>
</comment>
<keyword evidence="3" id="KW-1185">Reference proteome</keyword>
<feature type="compositionally biased region" description="Low complexity" evidence="1">
    <location>
        <begin position="216"/>
        <end position="230"/>
    </location>
</feature>
<name>A0ABR3JRC8_9AGAR</name>
<evidence type="ECO:0000313" key="3">
    <source>
        <dbReference type="Proteomes" id="UP001556367"/>
    </source>
</evidence>
<feature type="compositionally biased region" description="Low complexity" evidence="1">
    <location>
        <begin position="341"/>
        <end position="369"/>
    </location>
</feature>
<evidence type="ECO:0000313" key="2">
    <source>
        <dbReference type="EMBL" id="KAL0958349.1"/>
    </source>
</evidence>
<feature type="compositionally biased region" description="Low complexity" evidence="1">
    <location>
        <begin position="393"/>
        <end position="416"/>
    </location>
</feature>
<protein>
    <submittedName>
        <fullName evidence="2">Uncharacterized protein</fullName>
    </submittedName>
</protein>
<feature type="compositionally biased region" description="Polar residues" evidence="1">
    <location>
        <begin position="254"/>
        <end position="264"/>
    </location>
</feature>
<proteinExistence type="predicted"/>
<feature type="compositionally biased region" description="Basic residues" evidence="1">
    <location>
        <begin position="539"/>
        <end position="551"/>
    </location>
</feature>
<feature type="compositionally biased region" description="Basic and acidic residues" evidence="1">
    <location>
        <begin position="173"/>
        <end position="184"/>
    </location>
</feature>
<dbReference type="EMBL" id="JASNQZ010000004">
    <property type="protein sequence ID" value="KAL0958349.1"/>
    <property type="molecule type" value="Genomic_DNA"/>
</dbReference>
<organism evidence="2 3">
    <name type="scientific">Hohenbuehelia grisea</name>
    <dbReference type="NCBI Taxonomy" id="104357"/>
    <lineage>
        <taxon>Eukaryota</taxon>
        <taxon>Fungi</taxon>
        <taxon>Dikarya</taxon>
        <taxon>Basidiomycota</taxon>
        <taxon>Agaricomycotina</taxon>
        <taxon>Agaricomycetes</taxon>
        <taxon>Agaricomycetidae</taxon>
        <taxon>Agaricales</taxon>
        <taxon>Pleurotineae</taxon>
        <taxon>Pleurotaceae</taxon>
        <taxon>Hohenbuehelia</taxon>
    </lineage>
</organism>
<feature type="compositionally biased region" description="Basic and acidic residues" evidence="1">
    <location>
        <begin position="528"/>
        <end position="538"/>
    </location>
</feature>
<feature type="region of interest" description="Disordered" evidence="1">
    <location>
        <begin position="88"/>
        <end position="308"/>
    </location>
</feature>
<feature type="compositionally biased region" description="Low complexity" evidence="1">
    <location>
        <begin position="88"/>
        <end position="97"/>
    </location>
</feature>
<feature type="compositionally biased region" description="Polar residues" evidence="1">
    <location>
        <begin position="486"/>
        <end position="516"/>
    </location>
</feature>
<sequence length="680" mass="74848">MAQYQWIVPPAPVMYPPTRASTSYPPGWQPPYQGPPPLPSGVNVAPQAWNSGYWQFNPAYNHRPAPAAPVQAPWAASQHWNAHAQQAQAQAQAQAQQGASFNPYKRVPRPPSAEYMASKLSDNPLGLSFPGGKTREDIDREREENGADQHTPWIWNPRGLVEDEEKEGTITADWRDDTGRRIAQEVRGPTPSRNPQKQIDPRYATRHSSEPPPAIYAPAAPAPVSSGSTPTRRASTSSEHRSQTTTPQRRHSDASSSAYATQRTPVPKPVPQEPETFTAKKELVTTFTSRIIRTPDHSRTPSRSGSTDPALIARMERLSTESANTAPLSRNATAPAGLQYSWKSPQRSSSSSSSTIYSSNSASSSMSDVQTLSEEPASILSPLMVGATPKQTSRTIGRGSSGSSSLSSIPETSSPLNPQIYATNPTPTPQSRSHSRGHSPNSVGPSSTASSRTHSPMRASPSRPSRRSSPAVTPPQASPQDPSFPYPNSHSHSAYQATRHSPLHPQSTGSSRSPASQDYRPPPPPTEPRSHSTPEPRAQHHHHHHHQHHQHEHQYQHQNPAQPRLSNPLPAPPADVRYPLPSLSPNKPAPASYSRRVRKGFWNRRGDHLTRDGYIVYVPQGHSYPDELKDYPSEQDGYRDELGTFAMFNKHRPELPESLPHHGQAPARPYETFLIYEYIP</sequence>
<feature type="compositionally biased region" description="Pro residues" evidence="1">
    <location>
        <begin position="472"/>
        <end position="485"/>
    </location>
</feature>
<feature type="compositionally biased region" description="Basic and acidic residues" evidence="1">
    <location>
        <begin position="133"/>
        <end position="147"/>
    </location>
</feature>
<feature type="compositionally biased region" description="Low complexity" evidence="1">
    <location>
        <begin position="456"/>
        <end position="471"/>
    </location>
</feature>
<dbReference type="Proteomes" id="UP001556367">
    <property type="component" value="Unassembled WGS sequence"/>
</dbReference>
<accession>A0ABR3JRC8</accession>
<reference evidence="3" key="1">
    <citation type="submission" date="2024-06" db="EMBL/GenBank/DDBJ databases">
        <title>Multi-omics analyses provide insights into the biosynthesis of the anticancer antibiotic pleurotin in Hohenbuehelia grisea.</title>
        <authorList>
            <person name="Weaver J.A."/>
            <person name="Alberti F."/>
        </authorList>
    </citation>
    <scope>NUCLEOTIDE SEQUENCE [LARGE SCALE GENOMIC DNA]</scope>
    <source>
        <strain evidence="3">T-177</strain>
    </source>
</reference>
<feature type="compositionally biased region" description="Polar residues" evidence="1">
    <location>
        <begin position="420"/>
        <end position="454"/>
    </location>
</feature>
<gene>
    <name evidence="2" type="ORF">HGRIS_000494</name>
</gene>
<evidence type="ECO:0000256" key="1">
    <source>
        <dbReference type="SAM" id="MobiDB-lite"/>
    </source>
</evidence>